<name>A0ABW6WC07_9ACTN</name>
<evidence type="ECO:0008006" key="3">
    <source>
        <dbReference type="Google" id="ProtNLM"/>
    </source>
</evidence>
<evidence type="ECO:0000313" key="2">
    <source>
        <dbReference type="Proteomes" id="UP001602245"/>
    </source>
</evidence>
<protein>
    <recommendedName>
        <fullName evidence="3">DUF1579 domain-containing protein</fullName>
    </recommendedName>
</protein>
<organism evidence="1 2">
    <name type="scientific">Paractinoplanes globisporus</name>
    <dbReference type="NCBI Taxonomy" id="113565"/>
    <lineage>
        <taxon>Bacteria</taxon>
        <taxon>Bacillati</taxon>
        <taxon>Actinomycetota</taxon>
        <taxon>Actinomycetes</taxon>
        <taxon>Micromonosporales</taxon>
        <taxon>Micromonosporaceae</taxon>
        <taxon>Paractinoplanes</taxon>
    </lineage>
</organism>
<comment type="caution">
    <text evidence="1">The sequence shown here is derived from an EMBL/GenBank/DDBJ whole genome shotgun (WGS) entry which is preliminary data.</text>
</comment>
<reference evidence="1 2" key="1">
    <citation type="submission" date="2024-10" db="EMBL/GenBank/DDBJ databases">
        <title>The Natural Products Discovery Center: Release of the First 8490 Sequenced Strains for Exploring Actinobacteria Biosynthetic Diversity.</title>
        <authorList>
            <person name="Kalkreuter E."/>
            <person name="Kautsar S.A."/>
            <person name="Yang D."/>
            <person name="Bader C.D."/>
            <person name="Teijaro C.N."/>
            <person name="Fluegel L."/>
            <person name="Davis C.M."/>
            <person name="Simpson J.R."/>
            <person name="Lauterbach L."/>
            <person name="Steele A.D."/>
            <person name="Gui C."/>
            <person name="Meng S."/>
            <person name="Li G."/>
            <person name="Viehrig K."/>
            <person name="Ye F."/>
            <person name="Su P."/>
            <person name="Kiefer A.F."/>
            <person name="Nichols A."/>
            <person name="Cepeda A.J."/>
            <person name="Yan W."/>
            <person name="Fan B."/>
            <person name="Jiang Y."/>
            <person name="Adhikari A."/>
            <person name="Zheng C.-J."/>
            <person name="Schuster L."/>
            <person name="Cowan T.M."/>
            <person name="Smanski M.J."/>
            <person name="Chevrette M.G."/>
            <person name="De Carvalho L.P.S."/>
            <person name="Shen B."/>
        </authorList>
    </citation>
    <scope>NUCLEOTIDE SEQUENCE [LARGE SCALE GENOMIC DNA]</scope>
    <source>
        <strain evidence="1 2">NPDC000087</strain>
    </source>
</reference>
<gene>
    <name evidence="1" type="ORF">ACFY35_15495</name>
</gene>
<dbReference type="EMBL" id="JBIAZU010000003">
    <property type="protein sequence ID" value="MFF5290847.1"/>
    <property type="molecule type" value="Genomic_DNA"/>
</dbReference>
<sequence>MGMTEELAAAGPWPGHEQEMDLYGRLVGTWDVTNRYFVEEKDEWVHGTVVWTFGWALGGHTVQDVMWFTGPGADGYPRRDTGSTVRHYNPAGKTWAIVWFSPLGRVTKLTGRAADDGGIVQEGTQTDGRPIRWLFTEVTAESFRWLGYISDDEGETWRLEQEMLAKRR</sequence>
<proteinExistence type="predicted"/>
<accession>A0ABW6WC07</accession>
<dbReference type="Proteomes" id="UP001602245">
    <property type="component" value="Unassembled WGS sequence"/>
</dbReference>
<keyword evidence="2" id="KW-1185">Reference proteome</keyword>
<evidence type="ECO:0000313" key="1">
    <source>
        <dbReference type="EMBL" id="MFF5290847.1"/>
    </source>
</evidence>
<dbReference type="RefSeq" id="WP_020514522.1">
    <property type="nucleotide sequence ID" value="NZ_JBIAZU010000003.1"/>
</dbReference>